<dbReference type="Gene3D" id="3.70.10.10">
    <property type="match status" value="1"/>
</dbReference>
<reference evidence="2 3" key="1">
    <citation type="journal article" date="2012" name="Eukaryot. Cell">
        <title>Draft genome sequence of CBS 2479, the standard type strain of Trichosporon asahii.</title>
        <authorList>
            <person name="Yang R.Y."/>
            <person name="Li H.T."/>
            <person name="Zhu H."/>
            <person name="Zhou G.P."/>
            <person name="Wang M."/>
            <person name="Wang L."/>
        </authorList>
    </citation>
    <scope>NUCLEOTIDE SEQUENCE [LARGE SCALE GENOMIC DNA]</scope>
    <source>
        <strain evidence="3">ATCC 90039 / CBS 2479 / JCM 2466 / KCTC 7840 / NCYC 2677 / UAMH 7654</strain>
    </source>
</reference>
<feature type="compositionally biased region" description="Polar residues" evidence="1">
    <location>
        <begin position="14"/>
        <end position="23"/>
    </location>
</feature>
<organism evidence="2 3">
    <name type="scientific">Trichosporon asahii var. asahii (strain ATCC 90039 / CBS 2479 / JCM 2466 / KCTC 7840 / NBRC 103889/ NCYC 2677 / UAMH 7654)</name>
    <name type="common">Yeast</name>
    <dbReference type="NCBI Taxonomy" id="1186058"/>
    <lineage>
        <taxon>Eukaryota</taxon>
        <taxon>Fungi</taxon>
        <taxon>Dikarya</taxon>
        <taxon>Basidiomycota</taxon>
        <taxon>Agaricomycotina</taxon>
        <taxon>Tremellomycetes</taxon>
        <taxon>Trichosporonales</taxon>
        <taxon>Trichosporonaceae</taxon>
        <taxon>Trichosporon</taxon>
    </lineage>
</organism>
<evidence type="ECO:0000256" key="1">
    <source>
        <dbReference type="SAM" id="MobiDB-lite"/>
    </source>
</evidence>
<dbReference type="GO" id="GO:0006281">
    <property type="term" value="P:DNA repair"/>
    <property type="evidence" value="ECO:0007669"/>
    <property type="project" value="TreeGrafter"/>
</dbReference>
<dbReference type="OrthoDB" id="60092at2759"/>
<dbReference type="InterPro" id="IPR007268">
    <property type="entry name" value="Rad9/Ddc1"/>
</dbReference>
<accession>J6EWR4</accession>
<dbReference type="GO" id="GO:0071479">
    <property type="term" value="P:cellular response to ionizing radiation"/>
    <property type="evidence" value="ECO:0007669"/>
    <property type="project" value="TreeGrafter"/>
</dbReference>
<feature type="region of interest" description="Disordered" evidence="1">
    <location>
        <begin position="1"/>
        <end position="23"/>
    </location>
</feature>
<feature type="compositionally biased region" description="Low complexity" evidence="1">
    <location>
        <begin position="414"/>
        <end position="428"/>
    </location>
</feature>
<dbReference type="VEuPathDB" id="FungiDB:A1Q1_01875"/>
<dbReference type="PANTHER" id="PTHR15237:SF0">
    <property type="entry name" value="CELL CYCLE CHECKPOINT CONTROL PROTEIN"/>
    <property type="match status" value="1"/>
</dbReference>
<sequence>MTRPGTRPHAVNEKMSSGEASTASFIGKASAVNEVERIDLRIVDPQGGLKANTQADDGEDDDVRVHELSARLEIRLVYHHGVVKKHNLHLHASQFLRVIVDPDSTPSGFQISARELKDWLEHFSIAFGGSSNPNGAVKGDSQLAWRFGQQEVRVKNFDNGPSSSLSTEIKLNVGEFKDYGVYHDDGDVDLALPMREFKFVMDLDIRFSEASQPLTLSSMYIGDDRYNNEATLFEIFCAIATTKCDAFNDQPTQKKEAAAAPQSTSASTRQPSIASSRERTASVQAPANGSVDPRSRRASATLLRPSGSNRPSRLRASLSMTSEAPRAATQAQADPEPLFQSGGSQSIRLTQEEVLEMAGLNFEDMDMAMDDADLDDEAGGGDDGGAGHAEDNEVPSGWDDISFDNLPAENMSTQRQQAQHAARAASQANIPEAPDHPGGVDALPERTGSAAQGQFEPDDDIFGNDSAQNIKAEPVGEEEEEEEELEPDELDPTQDSSGRKFTSFFAD</sequence>
<feature type="compositionally biased region" description="Polar residues" evidence="1">
    <location>
        <begin position="269"/>
        <end position="287"/>
    </location>
</feature>
<name>J6EWR4_TRIAS</name>
<dbReference type="GO" id="GO:0030896">
    <property type="term" value="C:checkpoint clamp complex"/>
    <property type="evidence" value="ECO:0007669"/>
    <property type="project" value="InterPro"/>
</dbReference>
<dbReference type="KEGG" id="tasa:A1Q1_01875"/>
<proteinExistence type="predicted"/>
<dbReference type="GeneID" id="25985389"/>
<feature type="region of interest" description="Disordered" evidence="1">
    <location>
        <begin position="371"/>
        <end position="507"/>
    </location>
</feature>
<evidence type="ECO:0000313" key="2">
    <source>
        <dbReference type="EMBL" id="EJT49044.1"/>
    </source>
</evidence>
<dbReference type="GO" id="GO:0031573">
    <property type="term" value="P:mitotic intra-S DNA damage checkpoint signaling"/>
    <property type="evidence" value="ECO:0007669"/>
    <property type="project" value="TreeGrafter"/>
</dbReference>
<dbReference type="PANTHER" id="PTHR15237">
    <property type="entry name" value="DNA REPAIR PROTEIN RAD9"/>
    <property type="match status" value="1"/>
</dbReference>
<dbReference type="HOGENOM" id="CLU_538826_0_0_1"/>
<dbReference type="GO" id="GO:0000076">
    <property type="term" value="P:DNA replication checkpoint signaling"/>
    <property type="evidence" value="ECO:0007669"/>
    <property type="project" value="TreeGrafter"/>
</dbReference>
<dbReference type="AlphaFoldDB" id="J6EWR4"/>
<dbReference type="Pfam" id="PF04139">
    <property type="entry name" value="Rad9"/>
    <property type="match status" value="1"/>
</dbReference>
<gene>
    <name evidence="2" type="ORF">A1Q1_01875</name>
</gene>
<evidence type="ECO:0000313" key="3">
    <source>
        <dbReference type="Proteomes" id="UP000002748"/>
    </source>
</evidence>
<feature type="compositionally biased region" description="Acidic residues" evidence="1">
    <location>
        <begin position="371"/>
        <end position="380"/>
    </location>
</feature>
<feature type="compositionally biased region" description="Low complexity" evidence="1">
    <location>
        <begin position="258"/>
        <end position="268"/>
    </location>
</feature>
<dbReference type="EMBL" id="ALBS01000180">
    <property type="protein sequence ID" value="EJT49044.1"/>
    <property type="molecule type" value="Genomic_DNA"/>
</dbReference>
<dbReference type="RefSeq" id="XP_014180358.1">
    <property type="nucleotide sequence ID" value="XM_014324883.1"/>
</dbReference>
<feature type="compositionally biased region" description="Acidic residues" evidence="1">
    <location>
        <begin position="475"/>
        <end position="492"/>
    </location>
</feature>
<feature type="region of interest" description="Disordered" evidence="1">
    <location>
        <begin position="253"/>
        <end position="345"/>
    </location>
</feature>
<comment type="caution">
    <text evidence="2">The sequence shown here is derived from an EMBL/GenBank/DDBJ whole genome shotgun (WGS) entry which is preliminary data.</text>
</comment>
<dbReference type="Proteomes" id="UP000002748">
    <property type="component" value="Unassembled WGS sequence"/>
</dbReference>
<protein>
    <submittedName>
        <fullName evidence="2">Uncharacterized protein</fullName>
    </submittedName>
</protein>